<accession>A0ABV6RLU8</accession>
<name>A0ABV6RLU8_9GAMM</name>
<proteinExistence type="predicted"/>
<feature type="transmembrane region" description="Helical" evidence="1">
    <location>
        <begin position="276"/>
        <end position="298"/>
    </location>
</feature>
<feature type="transmembrane region" description="Helical" evidence="1">
    <location>
        <begin position="244"/>
        <end position="264"/>
    </location>
</feature>
<feature type="transmembrane region" description="Helical" evidence="1">
    <location>
        <begin position="220"/>
        <end position="238"/>
    </location>
</feature>
<sequence>MVLPIFPAQALDSSVITTVWVGLAVITFLNLRFGTTLAGLVVPGYLVPLLLVKPASAFVIWGEAIVTYLLARLIADRMMRWTGSCTMFGRDRFFALLLVSVFVRTVSDGWLLPGLGRWLAEQGHAFDYHNNLYSFGLVIIALTANQMWNSGLARGMGVFVLYVALTYAIVRGLLIPYTNFDIAGLGFLYEGIATDILASPKAYLILLATAFIASRMNLHYGWEFSGILVPALLALQWFQPTKLLISLFEAALIFGLGRLALRLPMFRRMNMEGSRLLLLFFTVGYVYKIALGFVLMHAAPDVKASDYFAFGYLLSTLLAVKMHQKQLTWQISRTTLQTSLMGLAAASAIGYLLVVALPAGSAATAPAAGTRSSGAALDTDSLTEALVARKRAFYESEGDRSALMYSTSELQGFSEGIAALLRYRDSGRPGALENARAALARGGFVLENVQGWWLVQDRAPSRGSGLFAINSRPRTPLTVQVPAPLDEPGVFEAAALLAQADGHAAFASAGTRRERLQGSRSNVLRNAALPFSLFNALTSDGGVLQVRGLQSGPLSDAPAELWIQRQLPPGLGLDALAARVGPVETHFGRRPAPNRLRDITTAPFAELLLSRPARLRLIARTLTPARALNIEAQQRVDGYLYASLIERRDAISSAGSERFVPPRLGDLLYFQAEVLEPLFQVAANWHVTRNEDALRAIDAAASTLGYRLVLHRHVQTGVEHAILLESPDSDRHWGTYVMRMGPASPYLIEIPRPLAERQTFEYGTRLFARMDARALLISGAHPAVREDGRGDVLERTNPRTVFNLAHQVLVTALGEDAWVLQVRGRRDRTIGPAPDVIADFVGRPAGAANRERLEGVLEALGGDADTVALAATGPNARARDASADAQSDFVRELPGPRFMTLWVSAQARRGYRDALQDDGERTRFAALGIPTEAVDLSTRLAQARFGAPPTADVRSAVDAYVRTRNVVALASVASRGVDLRRLVDLDSGRDYLELRSSDGALIAVRSLEQSAPAGTSRTAGDGASREAYLAEGAAWLVGRRG</sequence>
<feature type="transmembrane region" description="Helical" evidence="1">
    <location>
        <begin position="132"/>
        <end position="148"/>
    </location>
</feature>
<dbReference type="InterPro" id="IPR008338">
    <property type="entry name" value="Capsule_biosynth_CapC"/>
</dbReference>
<comment type="caution">
    <text evidence="2">The sequence shown here is derived from an EMBL/GenBank/DDBJ whole genome shotgun (WGS) entry which is preliminary data.</text>
</comment>
<gene>
    <name evidence="2" type="ORF">ACFFGH_08885</name>
</gene>
<feature type="transmembrane region" description="Helical" evidence="1">
    <location>
        <begin position="12"/>
        <end position="33"/>
    </location>
</feature>
<dbReference type="RefSeq" id="WP_386667137.1">
    <property type="nucleotide sequence ID" value="NZ_JBHLTG010000001.1"/>
</dbReference>
<protein>
    <submittedName>
        <fullName evidence="2">Poly-gamma-glutamate biosynthesis protein PgsC/CapC</fullName>
    </submittedName>
</protein>
<feature type="transmembrane region" description="Helical" evidence="1">
    <location>
        <begin position="304"/>
        <end position="320"/>
    </location>
</feature>
<reference evidence="2 3" key="1">
    <citation type="submission" date="2024-09" db="EMBL/GenBank/DDBJ databases">
        <authorList>
            <person name="Sun Q."/>
            <person name="Mori K."/>
        </authorList>
    </citation>
    <scope>NUCLEOTIDE SEQUENCE [LARGE SCALE GENOMIC DNA]</scope>
    <source>
        <strain evidence="2 3">KCTC 23076</strain>
    </source>
</reference>
<dbReference type="Pfam" id="PF14102">
    <property type="entry name" value="Caps_synth_CapC"/>
    <property type="match status" value="2"/>
</dbReference>
<feature type="transmembrane region" description="Helical" evidence="1">
    <location>
        <begin position="160"/>
        <end position="180"/>
    </location>
</feature>
<keyword evidence="1" id="KW-0812">Transmembrane</keyword>
<feature type="transmembrane region" description="Helical" evidence="1">
    <location>
        <begin position="192"/>
        <end position="213"/>
    </location>
</feature>
<evidence type="ECO:0000313" key="2">
    <source>
        <dbReference type="EMBL" id="MFC0677954.1"/>
    </source>
</evidence>
<keyword evidence="1" id="KW-1133">Transmembrane helix</keyword>
<evidence type="ECO:0000256" key="1">
    <source>
        <dbReference type="SAM" id="Phobius"/>
    </source>
</evidence>
<evidence type="ECO:0000313" key="3">
    <source>
        <dbReference type="Proteomes" id="UP001589896"/>
    </source>
</evidence>
<feature type="transmembrane region" description="Helical" evidence="1">
    <location>
        <begin position="92"/>
        <end position="112"/>
    </location>
</feature>
<dbReference type="Proteomes" id="UP001589896">
    <property type="component" value="Unassembled WGS sequence"/>
</dbReference>
<keyword evidence="1" id="KW-0472">Membrane</keyword>
<feature type="transmembrane region" description="Helical" evidence="1">
    <location>
        <begin position="45"/>
        <end position="71"/>
    </location>
</feature>
<organism evidence="2 3">
    <name type="scientific">Lysobacter korlensis</name>
    <dbReference type="NCBI Taxonomy" id="553636"/>
    <lineage>
        <taxon>Bacteria</taxon>
        <taxon>Pseudomonadati</taxon>
        <taxon>Pseudomonadota</taxon>
        <taxon>Gammaproteobacteria</taxon>
        <taxon>Lysobacterales</taxon>
        <taxon>Lysobacteraceae</taxon>
        <taxon>Lysobacter</taxon>
    </lineage>
</organism>
<keyword evidence="3" id="KW-1185">Reference proteome</keyword>
<dbReference type="EMBL" id="JBHLTG010000001">
    <property type="protein sequence ID" value="MFC0677954.1"/>
    <property type="molecule type" value="Genomic_DNA"/>
</dbReference>
<feature type="transmembrane region" description="Helical" evidence="1">
    <location>
        <begin position="340"/>
        <end position="360"/>
    </location>
</feature>